<dbReference type="KEGG" id="lbk:LVISKB_2179"/>
<evidence type="ECO:0000313" key="1">
    <source>
        <dbReference type="EMBL" id="BAN07814.1"/>
    </source>
</evidence>
<dbReference type="PROSITE" id="PS51257">
    <property type="entry name" value="PROKAR_LIPOPROTEIN"/>
    <property type="match status" value="1"/>
</dbReference>
<dbReference type="AlphaFoldDB" id="M5AG50"/>
<reference evidence="1 2" key="1">
    <citation type="journal article" date="2013" name="PLoS ONE">
        <title>Genomic Analysis by Deep Sequencing of the Probiotic Lactobacillus brevis KB290 Harboring Nine Plasmids Reveals Genomic Stability.</title>
        <authorList>
            <person name="Fukao M."/>
            <person name="Oshima K."/>
            <person name="Morita H."/>
            <person name="Toh H."/>
            <person name="Suda W."/>
            <person name="Kim S.W."/>
            <person name="Suzuki S."/>
            <person name="Yakabe T."/>
            <person name="Hattori M."/>
            <person name="Yajima N."/>
        </authorList>
    </citation>
    <scope>NUCLEOTIDE SEQUENCE [LARGE SCALE GENOMIC DNA]</scope>
    <source>
        <strain evidence="1 2">KB290</strain>
    </source>
</reference>
<gene>
    <name evidence="1" type="ORF">LVISKB_2179</name>
</gene>
<dbReference type="InterPro" id="IPR047676">
    <property type="entry name" value="FxLYD_dom"/>
</dbReference>
<dbReference type="PATRIC" id="fig|1001583.3.peg.2162"/>
<organism evidence="1 2">
    <name type="scientific">Levilactobacillus brevis KB290</name>
    <dbReference type="NCBI Taxonomy" id="1001583"/>
    <lineage>
        <taxon>Bacteria</taxon>
        <taxon>Bacillati</taxon>
        <taxon>Bacillota</taxon>
        <taxon>Bacilli</taxon>
        <taxon>Lactobacillales</taxon>
        <taxon>Lactobacillaceae</taxon>
        <taxon>Levilactobacillus</taxon>
    </lineage>
</organism>
<dbReference type="NCBIfam" id="NF038353">
    <property type="entry name" value="FxLYD_dom"/>
    <property type="match status" value="1"/>
</dbReference>
<dbReference type="HOGENOM" id="CLU_072071_0_0_9"/>
<protein>
    <recommendedName>
        <fullName evidence="3">Lipoprotein</fullName>
    </recommendedName>
</protein>
<evidence type="ECO:0008006" key="3">
    <source>
        <dbReference type="Google" id="ProtNLM"/>
    </source>
</evidence>
<sequence length="254" mass="29303">MRRLVTLAITLLAGLSLVGCGNQKKQTKYYDQDFISSLEKGLEARWSITDTVKDPSNASKKVLTEAVNAELSEVKDYDNKKFKNNKLHEEAITYLNALDDQKIALKSYDKSNFFDKWNKAYDTRTQMILKINDKYKLKVNDKYKSDLTELTRRGDEVANASKKSAAIKSLIKSIKFKQTKDDGYTYTYDAKVKNNTAYSFKSFGIKVKLMDAQKTVIDTQAVYTDNWDKGQTNQFEFMTDKKFNSYEVVQDYTE</sequence>
<dbReference type="RefSeq" id="WP_015474455.1">
    <property type="nucleotide sequence ID" value="NC_020819.1"/>
</dbReference>
<name>M5AG50_LEVBR</name>
<proteinExistence type="predicted"/>
<evidence type="ECO:0000313" key="2">
    <source>
        <dbReference type="Proteomes" id="UP000012042"/>
    </source>
</evidence>
<dbReference type="Proteomes" id="UP000012042">
    <property type="component" value="Chromosome"/>
</dbReference>
<accession>M5AG50</accession>
<dbReference type="EMBL" id="AP012167">
    <property type="protein sequence ID" value="BAN07814.1"/>
    <property type="molecule type" value="Genomic_DNA"/>
</dbReference>